<accession>A0AA35T9B2</accession>
<gene>
    <name evidence="1" type="ORF">GBAR_LOCUS24253</name>
</gene>
<organism evidence="1 2">
    <name type="scientific">Geodia barretti</name>
    <name type="common">Barrett's horny sponge</name>
    <dbReference type="NCBI Taxonomy" id="519541"/>
    <lineage>
        <taxon>Eukaryota</taxon>
        <taxon>Metazoa</taxon>
        <taxon>Porifera</taxon>
        <taxon>Demospongiae</taxon>
        <taxon>Heteroscleromorpha</taxon>
        <taxon>Tetractinellida</taxon>
        <taxon>Astrophorina</taxon>
        <taxon>Geodiidae</taxon>
        <taxon>Geodia</taxon>
    </lineage>
</organism>
<dbReference type="InterPro" id="IPR018652">
    <property type="entry name" value="DUF2082_NA-bd_Znr"/>
</dbReference>
<dbReference type="Pfam" id="PF09855">
    <property type="entry name" value="Zn_ribbon_13"/>
    <property type="match status" value="1"/>
</dbReference>
<sequence>MATQRIAYACAKCNNNSYTTDEFRATGGGFSRFFDVQNKKFTTVSCSQCGYTEIYRGDTSKFGNIADFFLGG</sequence>
<comment type="caution">
    <text evidence="1">The sequence shown here is derived from an EMBL/GenBank/DDBJ whole genome shotgun (WGS) entry which is preliminary data.</text>
</comment>
<protein>
    <submittedName>
        <fullName evidence="1">Uncharacterized protein YpzJ</fullName>
    </submittedName>
</protein>
<proteinExistence type="predicted"/>
<dbReference type="AlphaFoldDB" id="A0AA35T9B2"/>
<evidence type="ECO:0000313" key="2">
    <source>
        <dbReference type="Proteomes" id="UP001174909"/>
    </source>
</evidence>
<keyword evidence="2" id="KW-1185">Reference proteome</keyword>
<dbReference type="Proteomes" id="UP001174909">
    <property type="component" value="Unassembled WGS sequence"/>
</dbReference>
<reference evidence="1" key="1">
    <citation type="submission" date="2023-03" db="EMBL/GenBank/DDBJ databases">
        <authorList>
            <person name="Steffen K."/>
            <person name="Cardenas P."/>
        </authorList>
    </citation>
    <scope>NUCLEOTIDE SEQUENCE</scope>
</reference>
<dbReference type="EMBL" id="CASHTH010003351">
    <property type="protein sequence ID" value="CAI8043724.1"/>
    <property type="molecule type" value="Genomic_DNA"/>
</dbReference>
<evidence type="ECO:0000313" key="1">
    <source>
        <dbReference type="EMBL" id="CAI8043724.1"/>
    </source>
</evidence>
<name>A0AA35T9B2_GEOBA</name>